<feature type="transmembrane region" description="Helical" evidence="10">
    <location>
        <begin position="462"/>
        <end position="481"/>
    </location>
</feature>
<dbReference type="PANTHER" id="PTHR22936">
    <property type="entry name" value="RHOMBOID-RELATED"/>
    <property type="match status" value="1"/>
</dbReference>
<protein>
    <recommendedName>
        <fullName evidence="10">Rhomboid-like protease</fullName>
        <ecNumber evidence="10">3.4.21.105</ecNumber>
    </recommendedName>
</protein>
<feature type="transmembrane region" description="Helical" evidence="10">
    <location>
        <begin position="487"/>
        <end position="507"/>
    </location>
</feature>
<evidence type="ECO:0000256" key="1">
    <source>
        <dbReference type="ARBA" id="ARBA00000156"/>
    </source>
</evidence>
<name>A0A976MCQ7_THEOR</name>
<feature type="compositionally biased region" description="Basic and acidic residues" evidence="11">
    <location>
        <begin position="177"/>
        <end position="190"/>
    </location>
</feature>
<keyword evidence="9 10" id="KW-0472">Membrane</keyword>
<evidence type="ECO:0000256" key="8">
    <source>
        <dbReference type="ARBA" id="ARBA00022989"/>
    </source>
</evidence>
<dbReference type="EMBL" id="CP056071">
    <property type="protein sequence ID" value="UKK01962.2"/>
    <property type="molecule type" value="Genomic_DNA"/>
</dbReference>
<dbReference type="InterPro" id="IPR022764">
    <property type="entry name" value="Peptidase_S54_rhomboid_dom"/>
</dbReference>
<evidence type="ECO:0000256" key="10">
    <source>
        <dbReference type="RuleBase" id="RU362115"/>
    </source>
</evidence>
<comment type="subcellular location">
    <subcellularLocation>
        <location evidence="2 10">Membrane</location>
        <topology evidence="2 10">Multi-pass membrane protein</topology>
    </subcellularLocation>
</comment>
<evidence type="ECO:0000313" key="13">
    <source>
        <dbReference type="EMBL" id="UKK01962.2"/>
    </source>
</evidence>
<keyword evidence="8 10" id="KW-1133">Transmembrane helix</keyword>
<feature type="compositionally biased region" description="Basic and acidic residues" evidence="11">
    <location>
        <begin position="9"/>
        <end position="24"/>
    </location>
</feature>
<evidence type="ECO:0000256" key="6">
    <source>
        <dbReference type="ARBA" id="ARBA00022801"/>
    </source>
</evidence>
<dbReference type="InterPro" id="IPR035952">
    <property type="entry name" value="Rhomboid-like_sf"/>
</dbReference>
<evidence type="ECO:0000259" key="12">
    <source>
        <dbReference type="Pfam" id="PF01694"/>
    </source>
</evidence>
<dbReference type="Proteomes" id="UP000244811">
    <property type="component" value="Chromosome 2"/>
</dbReference>
<evidence type="ECO:0000256" key="11">
    <source>
        <dbReference type="SAM" id="MobiDB-lite"/>
    </source>
</evidence>
<feature type="transmembrane region" description="Helical" evidence="10">
    <location>
        <begin position="435"/>
        <end position="455"/>
    </location>
</feature>
<dbReference type="Gene3D" id="1.20.1540.10">
    <property type="entry name" value="Rhomboid-like"/>
    <property type="match status" value="1"/>
</dbReference>
<dbReference type="GO" id="GO:0006508">
    <property type="term" value="P:proteolysis"/>
    <property type="evidence" value="ECO:0007669"/>
    <property type="project" value="UniProtKB-KW"/>
</dbReference>
<proteinExistence type="inferred from homology"/>
<evidence type="ECO:0000256" key="7">
    <source>
        <dbReference type="ARBA" id="ARBA00022825"/>
    </source>
</evidence>
<gene>
    <name evidence="13" type="ORF">MACK_001315</name>
</gene>
<feature type="transmembrane region" description="Helical" evidence="10">
    <location>
        <begin position="280"/>
        <end position="300"/>
    </location>
</feature>
<dbReference type="GO" id="GO:0004252">
    <property type="term" value="F:serine-type endopeptidase activity"/>
    <property type="evidence" value="ECO:0007669"/>
    <property type="project" value="InterPro"/>
</dbReference>
<keyword evidence="6 10" id="KW-0378">Hydrolase</keyword>
<evidence type="ECO:0000256" key="5">
    <source>
        <dbReference type="ARBA" id="ARBA00022692"/>
    </source>
</evidence>
<keyword evidence="7 10" id="KW-0720">Serine protease</keyword>
<feature type="region of interest" description="Disordered" evidence="11">
    <location>
        <begin position="1"/>
        <end position="32"/>
    </location>
</feature>
<dbReference type="EC" id="3.4.21.105" evidence="10"/>
<feature type="domain" description="Peptidase S54 rhomboid" evidence="12">
    <location>
        <begin position="398"/>
        <end position="533"/>
    </location>
</feature>
<evidence type="ECO:0000256" key="9">
    <source>
        <dbReference type="ARBA" id="ARBA00023136"/>
    </source>
</evidence>
<feature type="compositionally biased region" description="Basic and acidic residues" evidence="11">
    <location>
        <begin position="89"/>
        <end position="129"/>
    </location>
</feature>
<dbReference type="Pfam" id="PF01694">
    <property type="entry name" value="Rhomboid"/>
    <property type="match status" value="1"/>
</dbReference>
<feature type="region of interest" description="Disordered" evidence="11">
    <location>
        <begin position="160"/>
        <end position="190"/>
    </location>
</feature>
<evidence type="ECO:0000256" key="2">
    <source>
        <dbReference type="ARBA" id="ARBA00004141"/>
    </source>
</evidence>
<dbReference type="GO" id="GO:0016020">
    <property type="term" value="C:membrane"/>
    <property type="evidence" value="ECO:0007669"/>
    <property type="project" value="UniProtKB-SubCell"/>
</dbReference>
<organism evidence="13 14">
    <name type="scientific">Theileria orientalis</name>
    <dbReference type="NCBI Taxonomy" id="68886"/>
    <lineage>
        <taxon>Eukaryota</taxon>
        <taxon>Sar</taxon>
        <taxon>Alveolata</taxon>
        <taxon>Apicomplexa</taxon>
        <taxon>Aconoidasida</taxon>
        <taxon>Piroplasmida</taxon>
        <taxon>Theileriidae</taxon>
        <taxon>Theileria</taxon>
    </lineage>
</organism>
<feature type="transmembrane region" description="Helical" evidence="10">
    <location>
        <begin position="611"/>
        <end position="634"/>
    </location>
</feature>
<keyword evidence="4 10" id="KW-0645">Protease</keyword>
<dbReference type="SUPFAM" id="SSF144091">
    <property type="entry name" value="Rhomboid-like"/>
    <property type="match status" value="1"/>
</dbReference>
<feature type="compositionally biased region" description="Polar residues" evidence="11">
    <location>
        <begin position="167"/>
        <end position="176"/>
    </location>
</feature>
<comment type="similarity">
    <text evidence="3 10">Belongs to the peptidase S54 family.</text>
</comment>
<feature type="transmembrane region" description="Helical" evidence="10">
    <location>
        <begin position="411"/>
        <end position="429"/>
    </location>
</feature>
<evidence type="ECO:0000313" key="14">
    <source>
        <dbReference type="Proteomes" id="UP000244811"/>
    </source>
</evidence>
<comment type="catalytic activity">
    <reaction evidence="1 10">
        <text>Cleaves type-1 transmembrane domains using a catalytic dyad composed of serine and histidine that are contributed by different transmembrane domains.</text>
        <dbReference type="EC" id="3.4.21.105"/>
    </reaction>
</comment>
<dbReference type="AlphaFoldDB" id="A0A976MCQ7"/>
<feature type="region of interest" description="Disordered" evidence="11">
    <location>
        <begin position="47"/>
        <end position="129"/>
    </location>
</feature>
<evidence type="ECO:0000256" key="4">
    <source>
        <dbReference type="ARBA" id="ARBA00022670"/>
    </source>
</evidence>
<feature type="transmembrane region" description="Helical" evidence="10">
    <location>
        <begin position="514"/>
        <end position="530"/>
    </location>
</feature>
<comment type="function">
    <text evidence="10">Serine protease involved in intramembrane proteolysis.</text>
</comment>
<reference evidence="13" key="1">
    <citation type="submission" date="2022-07" db="EMBL/GenBank/DDBJ databases">
        <title>Evaluation of T. orientalis genome assembly methods using nanopore sequencing and analysis of variation between genomes.</title>
        <authorList>
            <person name="Yam J."/>
            <person name="Micallef M.L."/>
            <person name="Liu M."/>
            <person name="Djordjevic S.P."/>
            <person name="Bogema D.R."/>
            <person name="Jenkins C."/>
        </authorList>
    </citation>
    <scope>NUCLEOTIDE SEQUENCE</scope>
    <source>
        <strain evidence="13">Goon Nure</strain>
    </source>
</reference>
<dbReference type="InterPro" id="IPR002610">
    <property type="entry name" value="Peptidase_S54_rhomboid-like"/>
</dbReference>
<evidence type="ECO:0000256" key="3">
    <source>
        <dbReference type="ARBA" id="ARBA00009045"/>
    </source>
</evidence>
<sequence>MDNMLVSDEQNKLEFDLNESEDKSVNNAVNDLDVSNKDALPLLDPVKQKDHAHLGQENTTVENLLKIGDETSPKSPNSKGKLRNRQHIKNKEKGTKLKKKNDEMSPKNDEKEKSPKCVNKEKMSKEKVTRLKRKFEDEAKNIQTQSRLFSLFKKTRAFDELGEYNQPKGTENSPTEGRQRSNEEVEDAKVDASNDYQENANVPYVKEYENNYRSDGIRANEAEMNRRKKLMENTGLLKDEDTEMKGNKNAVLLRRATKKMRRYILNKPKSDNIPSVMGQYPVLISTTFIIVFVFLAELVLNKVSFNGRCVSKVLYPEAVLNKKPYHVIFGYGACEYNLQQKTETIGFLGANANDKGWPSQLVSDEAVVESSASFDSPNNRVFNLFGSLDANYIRNYNESFRLVWSMVMHKGLIHLLFNLLAQSQILWIIEPDWGFFRTASTFFIGGLVGNLAAAVFEPSFNVLGSSGCLFGLIASLIPYCIENWTLLASPIYIFFFTLCITIISLAAFNNAVSIYSHVGGWVGGFLWGFATLRSNFNLKDCAIKESLLLSPLFRAKLTPETKSKIRHSYQAKQITCINKIRLQNKDKSFSKRIKKILMYPVEYFKRGPYDILIRIVPLILLVIIVVVLFCYLYIESLYSKMFPLNEQSKLSQCCYLMTKGEGTFMNKVFWCFETYQNAQALCDLKPQPQSA</sequence>
<accession>A0A976MCQ7</accession>
<keyword evidence="5 10" id="KW-0812">Transmembrane</keyword>
<dbReference type="PANTHER" id="PTHR22936:SF69">
    <property type="entry name" value="RHOMBOID-LIKE PROTEIN"/>
    <property type="match status" value="1"/>
</dbReference>